<dbReference type="Proteomes" id="UP000468901">
    <property type="component" value="Unassembled WGS sequence"/>
</dbReference>
<gene>
    <name evidence="1" type="ORF">F2P47_12260</name>
</gene>
<sequence length="131" mass="14986">MQKADYVAQFTAMSPEQQTRMLLLLSWELTLVGRDMFGRSTYENSAMLESNVVAIRERSYSDAEKIEIARGLTDMHHQISGHLLKMGNPEGRYPDDVLISVLCNISEAHGMNAGLPHWWQRAYSRLRSGWD</sequence>
<comment type="caution">
    <text evidence="1">The sequence shown here is derived from an EMBL/GenBank/DDBJ whole genome shotgun (WGS) entry which is preliminary data.</text>
</comment>
<evidence type="ECO:0000313" key="1">
    <source>
        <dbReference type="EMBL" id="KAB7739485.1"/>
    </source>
</evidence>
<dbReference type="RefSeq" id="WP_152216657.1">
    <property type="nucleotide sequence ID" value="NZ_WESC01000010.1"/>
</dbReference>
<accession>A0A6N6VKL9</accession>
<organism evidence="1 2">
    <name type="scientific">Parvibaculum sedimenti</name>
    <dbReference type="NCBI Taxonomy" id="2608632"/>
    <lineage>
        <taxon>Bacteria</taxon>
        <taxon>Pseudomonadati</taxon>
        <taxon>Pseudomonadota</taxon>
        <taxon>Alphaproteobacteria</taxon>
        <taxon>Hyphomicrobiales</taxon>
        <taxon>Parvibaculaceae</taxon>
        <taxon>Parvibaculum</taxon>
    </lineage>
</organism>
<keyword evidence="2" id="KW-1185">Reference proteome</keyword>
<protein>
    <submittedName>
        <fullName evidence="1">Uncharacterized protein</fullName>
    </submittedName>
</protein>
<name>A0A6N6VKL9_9HYPH</name>
<reference evidence="1 2" key="1">
    <citation type="submission" date="2019-09" db="EMBL/GenBank/DDBJ databases">
        <title>Parvibaculum sedimenti sp. nov., isolated from sediment.</title>
        <authorList>
            <person name="Wang Y."/>
        </authorList>
    </citation>
    <scope>NUCLEOTIDE SEQUENCE [LARGE SCALE GENOMIC DNA]</scope>
    <source>
        <strain evidence="1 2">HXT-9</strain>
    </source>
</reference>
<proteinExistence type="predicted"/>
<dbReference type="EMBL" id="WESC01000010">
    <property type="protein sequence ID" value="KAB7739485.1"/>
    <property type="molecule type" value="Genomic_DNA"/>
</dbReference>
<dbReference type="AlphaFoldDB" id="A0A6N6VKL9"/>
<evidence type="ECO:0000313" key="2">
    <source>
        <dbReference type="Proteomes" id="UP000468901"/>
    </source>
</evidence>